<dbReference type="Proteomes" id="UP000295313">
    <property type="component" value="Unassembled WGS sequence"/>
</dbReference>
<sequence length="83" mass="9556">MNQDELKNLSNEELSKKWKVSKSSLKVTIISLILIIAITIALCTIKNDWGIQVLLPIFISSLTIINWKNYKLMEAEIKLRNLN</sequence>
<organism evidence="2 3">
    <name type="scientific">Epilithonimonas xixisoli</name>
    <dbReference type="NCBI Taxonomy" id="1476462"/>
    <lineage>
        <taxon>Bacteria</taxon>
        <taxon>Pseudomonadati</taxon>
        <taxon>Bacteroidota</taxon>
        <taxon>Flavobacteriia</taxon>
        <taxon>Flavobacteriales</taxon>
        <taxon>Weeksellaceae</taxon>
        <taxon>Chryseobacterium group</taxon>
        <taxon>Epilithonimonas</taxon>
    </lineage>
</organism>
<dbReference type="EMBL" id="SOEO01000002">
    <property type="protein sequence ID" value="TDX84503.1"/>
    <property type="molecule type" value="Genomic_DNA"/>
</dbReference>
<feature type="transmembrane region" description="Helical" evidence="1">
    <location>
        <begin position="49"/>
        <end position="67"/>
    </location>
</feature>
<keyword evidence="1" id="KW-0472">Membrane</keyword>
<keyword evidence="1" id="KW-1133">Transmembrane helix</keyword>
<feature type="transmembrane region" description="Helical" evidence="1">
    <location>
        <begin position="25"/>
        <end position="43"/>
    </location>
</feature>
<keyword evidence="1" id="KW-0812">Transmembrane</keyword>
<accession>A0A4R8I6B9</accession>
<reference evidence="2 3" key="1">
    <citation type="submission" date="2019-03" db="EMBL/GenBank/DDBJ databases">
        <title>Genomic Encyclopedia of Type Strains, Phase III (KMG-III): the genomes of soil and plant-associated and newly described type strains.</title>
        <authorList>
            <person name="Whitman W."/>
        </authorList>
    </citation>
    <scope>NUCLEOTIDE SEQUENCE [LARGE SCALE GENOMIC DNA]</scope>
    <source>
        <strain evidence="2 3">CGMCC 1.12802</strain>
    </source>
</reference>
<evidence type="ECO:0008006" key="4">
    <source>
        <dbReference type="Google" id="ProtNLM"/>
    </source>
</evidence>
<evidence type="ECO:0000313" key="2">
    <source>
        <dbReference type="EMBL" id="TDX84503.1"/>
    </source>
</evidence>
<proteinExistence type="predicted"/>
<dbReference type="AlphaFoldDB" id="A0A4R8I6B9"/>
<gene>
    <name evidence="2" type="ORF">B0I22_2124</name>
</gene>
<name>A0A4R8I6B9_9FLAO</name>
<evidence type="ECO:0000313" key="3">
    <source>
        <dbReference type="Proteomes" id="UP000295313"/>
    </source>
</evidence>
<comment type="caution">
    <text evidence="2">The sequence shown here is derived from an EMBL/GenBank/DDBJ whole genome shotgun (WGS) entry which is preliminary data.</text>
</comment>
<protein>
    <recommendedName>
        <fullName evidence="4">SdpI/YhfL family protein</fullName>
    </recommendedName>
</protein>
<keyword evidence="3" id="KW-1185">Reference proteome</keyword>
<evidence type="ECO:0000256" key="1">
    <source>
        <dbReference type="SAM" id="Phobius"/>
    </source>
</evidence>